<dbReference type="Gene3D" id="2.60.40.230">
    <property type="entry name" value="Neocarzinostatin-like"/>
    <property type="match status" value="1"/>
</dbReference>
<dbReference type="InterPro" id="IPR007331">
    <property type="entry name" value="Htaa"/>
</dbReference>
<gene>
    <name evidence="5" type="ORF">J4H91_08370</name>
</gene>
<comment type="caution">
    <text evidence="5">The sequence shown here is derived from an EMBL/GenBank/DDBJ whole genome shotgun (WGS) entry which is preliminary data.</text>
</comment>
<feature type="signal peptide" evidence="3">
    <location>
        <begin position="1"/>
        <end position="33"/>
    </location>
</feature>
<keyword evidence="2" id="KW-0472">Membrane</keyword>
<feature type="region of interest" description="Disordered" evidence="1">
    <location>
        <begin position="1014"/>
        <end position="1036"/>
    </location>
</feature>
<accession>A0A939LVS7</accession>
<protein>
    <submittedName>
        <fullName evidence="5">HtaA domain-containing protein</fullName>
    </submittedName>
</protein>
<dbReference type="Proteomes" id="UP000664398">
    <property type="component" value="Unassembled WGS sequence"/>
</dbReference>
<feature type="chain" id="PRO_5037475180" evidence="3">
    <location>
        <begin position="34"/>
        <end position="1361"/>
    </location>
</feature>
<proteinExistence type="predicted"/>
<keyword evidence="2" id="KW-1133">Transmembrane helix</keyword>
<evidence type="ECO:0000256" key="3">
    <source>
        <dbReference type="SAM" id="SignalP"/>
    </source>
</evidence>
<feature type="domain" description="Htaa" evidence="4">
    <location>
        <begin position="1040"/>
        <end position="1119"/>
    </location>
</feature>
<dbReference type="EMBL" id="JAGDYL010000012">
    <property type="protein sequence ID" value="MBO1805332.1"/>
    <property type="molecule type" value="Genomic_DNA"/>
</dbReference>
<sequence>MFARRGTRGTIAALLVSALVAGGAFLGGSAASAEELPAAPAASDAEPTAPAPAQEAPAPAPAEEAPAPVAETPAPAEAPADAPAESAPTAPQAAEAPAVEVTETSAQAATITSEVTGASETGLTVSVRLDGVTIPAGKFGAYLGVIERDRVGEYGTDSGAGMVEVYFRPGDFVNGSVTREITVPKDKLDSSGNTIRSLDRSKEYVLVSWFAHGFLTDEVKIGQQDLAVSSAQWDLVFPPAVPVASVAGEVTGASETGLTVSVRLDGVTIPAGKFGAYLGVIEKDRVGEYGSDAGAGMVEAYLRPSDFVNGSVAREITVPREKLDRTSGAVIRSLDPTKEYVLVSWFAHGFLTDEVKVGQQDLAVSSAQWDLVFPPATPTPAVSVAVKSASETGLVVTADVSGLDRESLPNGVHVGVLPASVNPEAAIASDFLATGTMTKTNMPESGAFTLDVFVPVAKLTKGQELQVLVWKRHTNPAADTNLADSALVVSSAQWDQVFPPTEPATPSVAVSKTAGVDPGGETITVIGSGFTPNPPATDGTRMPLKGKFGGAYVQFGYYDGATWKGGSTSSPELTRWAVSPEDVAALGAAAIPVVDGAFEAELKPVPVAGAPEGAVYGIRTYGGSGSTYAPFSTFTAITFAEPEPAGAQLNVSKSSGLDPEGEEITVTGSGYEINPSGVYVQIGWIIEGEWTPVSDADTRSSKRASAYSSWIGSGFPGQPGWTKADDGTGSFSWTVTVDKAALDAKKLEGGTLAVFTLGAHGNWVQPANERFVPISFTQKAAAVSGTVIAADSTGLDVRVAGADLLDAQVEDGLTVAIVEKGKSISGDADAVRYVFLPKGAVVAGKFETELKAAPSKLDRNKQYEVLAFGGADWSRIADRKIASSTIQVSAQNWEAVFGQVKPSVNAVASVSASGLEVKVTAKNLPTDGEVYGALIERGTENGLSMDGGYAAFALPFPVVKNGASTFTLLATKDKLDPKKQYEVIIWRQHSTPDASTIYTRGDVSITQEQWNKLAGTTAPDKPTPPAPAPPVADASGKRAGSLSWGVSSAFASYVTGRIAKGSVSAQGVCGAYVFGQSSSWDSYAQTGIVSYSGVVSYRGHGGLLSETFSNPVINTRAGTISAGGHTFGLSLGAPVTNADGSVTWSGVPVAGGISGGGNGGGGTLGMDSLSFTVGAAGAVNCGGSSVTSAFAPQNRKAASKPPTTSGITVLTDAEDLVPGGEIEIEASGFEPDERDILVVMYSDPIVLDEHAGANKSGIVRWIGTIPEDIEPGEHTITLQGSIDVGQVITVLDKKKAAEADKASKKISGDTARIDATQAMSAGLGDTGAPLWVWWSAAIALLLIAGATSGLVIAQRRKASGE</sequence>
<feature type="compositionally biased region" description="Pro residues" evidence="1">
    <location>
        <begin position="1021"/>
        <end position="1030"/>
    </location>
</feature>
<dbReference type="Pfam" id="PF04213">
    <property type="entry name" value="HtaA"/>
    <property type="match status" value="1"/>
</dbReference>
<evidence type="ECO:0000256" key="2">
    <source>
        <dbReference type="SAM" id="Phobius"/>
    </source>
</evidence>
<evidence type="ECO:0000313" key="5">
    <source>
        <dbReference type="EMBL" id="MBO1805332.1"/>
    </source>
</evidence>
<reference evidence="5" key="1">
    <citation type="submission" date="2021-03" db="EMBL/GenBank/DDBJ databases">
        <title>Leucobacter chromiisoli sp. nov., isolated from chromium-containing soil of chemical plant.</title>
        <authorList>
            <person name="Xu Z."/>
        </authorList>
    </citation>
    <scope>NUCLEOTIDE SEQUENCE</scope>
    <source>
        <strain evidence="5">A2</strain>
    </source>
</reference>
<feature type="region of interest" description="Disordered" evidence="1">
    <location>
        <begin position="34"/>
        <end position="104"/>
    </location>
</feature>
<keyword evidence="2" id="KW-0812">Transmembrane</keyword>
<dbReference type="RefSeq" id="WP_208045813.1">
    <property type="nucleotide sequence ID" value="NZ_JAGDYL010000012.1"/>
</dbReference>
<evidence type="ECO:0000256" key="1">
    <source>
        <dbReference type="SAM" id="MobiDB-lite"/>
    </source>
</evidence>
<organism evidence="5 6">
    <name type="scientific">Leucobacter ruminantium</name>
    <dbReference type="NCBI Taxonomy" id="1289170"/>
    <lineage>
        <taxon>Bacteria</taxon>
        <taxon>Bacillati</taxon>
        <taxon>Actinomycetota</taxon>
        <taxon>Actinomycetes</taxon>
        <taxon>Micrococcales</taxon>
        <taxon>Microbacteriaceae</taxon>
        <taxon>Leucobacter</taxon>
    </lineage>
</organism>
<keyword evidence="6" id="KW-1185">Reference proteome</keyword>
<evidence type="ECO:0000259" key="4">
    <source>
        <dbReference type="Pfam" id="PF04213"/>
    </source>
</evidence>
<keyword evidence="3" id="KW-0732">Signal</keyword>
<evidence type="ECO:0000313" key="6">
    <source>
        <dbReference type="Proteomes" id="UP000664398"/>
    </source>
</evidence>
<feature type="transmembrane region" description="Helical" evidence="2">
    <location>
        <begin position="1331"/>
        <end position="1353"/>
    </location>
</feature>
<name>A0A939LVS7_9MICO</name>